<protein>
    <submittedName>
        <fullName evidence="2">PD-(D/E)XK nuclease family protein</fullName>
    </submittedName>
</protein>
<dbReference type="InterPro" id="IPR038726">
    <property type="entry name" value="PDDEXK_AddAB-type"/>
</dbReference>
<dbReference type="Pfam" id="PF12705">
    <property type="entry name" value="PDDEXK_1"/>
    <property type="match status" value="1"/>
</dbReference>
<dbReference type="AlphaFoldDB" id="A0AAE4NXM1"/>
<dbReference type="EMBL" id="JAVDZE010000005">
    <property type="protein sequence ID" value="MDV3104582.1"/>
    <property type="molecule type" value="Genomic_DNA"/>
</dbReference>
<name>A0AAE4NXM1_9EURY</name>
<evidence type="ECO:0000313" key="3">
    <source>
        <dbReference type="Proteomes" id="UP001245683"/>
    </source>
</evidence>
<reference evidence="2 3" key="1">
    <citation type="submission" date="2023-08" db="EMBL/GenBank/DDBJ databases">
        <title>Draft genome sequence of Thermococcus waiotapuensis WT1T, a thermophilic sulphur-dependent archaeon from order Thermococcales.</title>
        <authorList>
            <person name="Manners S.H."/>
            <person name="Carere C.R."/>
            <person name="Dhami M.K."/>
            <person name="Dobson R.C.J."/>
            <person name="Stott M.B."/>
        </authorList>
    </citation>
    <scope>NUCLEOTIDE SEQUENCE [LARGE SCALE GENOMIC DNA]</scope>
    <source>
        <strain evidence="2 3">WT1</strain>
    </source>
</reference>
<organism evidence="2 3">
    <name type="scientific">Thermococcus waiotapuensis</name>
    <dbReference type="NCBI Taxonomy" id="90909"/>
    <lineage>
        <taxon>Archaea</taxon>
        <taxon>Methanobacteriati</taxon>
        <taxon>Methanobacteriota</taxon>
        <taxon>Thermococci</taxon>
        <taxon>Thermococcales</taxon>
        <taxon>Thermococcaceae</taxon>
        <taxon>Thermococcus</taxon>
    </lineage>
</organism>
<evidence type="ECO:0000313" key="2">
    <source>
        <dbReference type="EMBL" id="MDV3104582.1"/>
    </source>
</evidence>
<dbReference type="InterPro" id="IPR011604">
    <property type="entry name" value="PDDEXK-like_dom_sf"/>
</dbReference>
<evidence type="ECO:0000259" key="1">
    <source>
        <dbReference type="Pfam" id="PF12705"/>
    </source>
</evidence>
<sequence length="224" mass="25809">MENPDGLETFNQEIRNRIAGRRSPRKIWVTSLSFCLRKAALSTYLETSKYERTGEMLLGTLLHRWVQENVEFEGIKFEVPLEYEIADGWVLVGKADAILGDKILEFKLKGFNPENGPGSLNGMEEPSKTWKEQLNAYLNMAGLQEGYIYVFDRDGLDFRYFRVEKDEEAFSKMLGRARVVMTGVGELEQGKFPAWIKPRYTNECDSCIFRAICGAIDRPWERPT</sequence>
<keyword evidence="3" id="KW-1185">Reference proteome</keyword>
<proteinExistence type="predicted"/>
<dbReference type="RefSeq" id="WP_315342979.1">
    <property type="nucleotide sequence ID" value="NZ_JAVDZE010000005.1"/>
</dbReference>
<dbReference type="PANTHER" id="PTHR36531:SF2">
    <property type="entry name" value="CRISPR-ASSOCIATED EXONUCLEASE CAS4"/>
    <property type="match status" value="1"/>
</dbReference>
<comment type="caution">
    <text evidence="2">The sequence shown here is derived from an EMBL/GenBank/DDBJ whole genome shotgun (WGS) entry which is preliminary data.</text>
</comment>
<dbReference type="PANTHER" id="PTHR36531">
    <property type="entry name" value="CRISPR-ASSOCIATED EXONUCLEASE CAS4"/>
    <property type="match status" value="1"/>
</dbReference>
<dbReference type="InterPro" id="IPR051827">
    <property type="entry name" value="Cas4_exonuclease"/>
</dbReference>
<feature type="domain" description="PD-(D/E)XK endonuclease-like" evidence="1">
    <location>
        <begin position="46"/>
        <end position="213"/>
    </location>
</feature>
<dbReference type="Proteomes" id="UP001245683">
    <property type="component" value="Unassembled WGS sequence"/>
</dbReference>
<accession>A0AAE4NXM1</accession>
<gene>
    <name evidence="2" type="ORF">RBI02_08565</name>
</gene>
<dbReference type="Gene3D" id="3.90.320.10">
    <property type="match status" value="1"/>
</dbReference>